<reference evidence="9 10" key="2">
    <citation type="journal article" date="2013" name="Genome Announc.">
        <title>Draft Genome Sequence of Methylobacterium mesophilicum Strain SR1.6/6, Isolated from Citrus sinensis.</title>
        <authorList>
            <person name="Marinho Almeida D."/>
            <person name="Dini-Andreote F."/>
            <person name="Camargo Neves A.A."/>
            <person name="Juca Ramos R.T."/>
            <person name="Andreote F.D."/>
            <person name="Carneiro A.R."/>
            <person name="Oliveira de Souza Lima A."/>
            <person name="Caracciolo Gomes de Sa P.H."/>
            <person name="Ribeiro Barbosa M.S."/>
            <person name="Araujo W.L."/>
            <person name="Silva A."/>
        </authorList>
    </citation>
    <scope>NUCLEOTIDE SEQUENCE [LARGE SCALE GENOMIC DNA]</scope>
    <source>
        <strain evidence="9 10">SR1.6/6</strain>
    </source>
</reference>
<keyword evidence="4 7" id="KW-0812">Transmembrane</keyword>
<dbReference type="PANTHER" id="PTHR43163:SF9">
    <property type="entry name" value="ABC TRANSPORTER PERMEASE PROTEIN"/>
    <property type="match status" value="1"/>
</dbReference>
<evidence type="ECO:0000256" key="4">
    <source>
        <dbReference type="ARBA" id="ARBA00022692"/>
    </source>
</evidence>
<evidence type="ECO:0000256" key="1">
    <source>
        <dbReference type="ARBA" id="ARBA00004651"/>
    </source>
</evidence>
<dbReference type="PANTHER" id="PTHR43163">
    <property type="entry name" value="DIPEPTIDE TRANSPORT SYSTEM PERMEASE PROTEIN DPPB-RELATED"/>
    <property type="match status" value="1"/>
</dbReference>
<accession>A0A6B9FGS5</accession>
<dbReference type="InterPro" id="IPR035906">
    <property type="entry name" value="MetI-like_sf"/>
</dbReference>
<sequence>MSEPLPVAGTSRALRYLGLRCLQAVPTVIAIAVLNFFFLRLAPGDLVDTMAGEAGAATPEYMAMLRQLYGLDQPVWTQFLHYLSRLAHLDLGYSFRNSTTVLDLILSRLPNTALLMLSSLAVALVGGVALGTIGARWRGRWPDALISAISTVGFATPLFWIGLMLIVLFSVHLRWLPAGGMTDVDAGRTGLPYLLDVARHLVLPVFSLAVFYVAIYARMTRSAVLEVRELDFVRTARAKGLAPRKVMSRHVLRNALLPIVTMTGLQFGTLLSGSVVIETVFAWPGMGRLAFDAVFQRDLNLLLGVLLFSSCLVVVSNLCTDLLYSVLDPRIEVR</sequence>
<evidence type="ECO:0000313" key="10">
    <source>
        <dbReference type="Proteomes" id="UP000012488"/>
    </source>
</evidence>
<keyword evidence="3" id="KW-1003">Cell membrane</keyword>
<evidence type="ECO:0000256" key="5">
    <source>
        <dbReference type="ARBA" id="ARBA00022989"/>
    </source>
</evidence>
<feature type="transmembrane region" description="Helical" evidence="7">
    <location>
        <begin position="145"/>
        <end position="171"/>
    </location>
</feature>
<dbReference type="Pfam" id="PF19300">
    <property type="entry name" value="BPD_transp_1_N"/>
    <property type="match status" value="1"/>
</dbReference>
<dbReference type="AlphaFoldDB" id="A0A6B9FGS5"/>
<feature type="transmembrane region" description="Helical" evidence="7">
    <location>
        <begin position="113"/>
        <end position="133"/>
    </location>
</feature>
<keyword evidence="6 7" id="KW-0472">Membrane</keyword>
<dbReference type="Gene3D" id="1.10.3720.10">
    <property type="entry name" value="MetI-like"/>
    <property type="match status" value="1"/>
</dbReference>
<dbReference type="GO" id="GO:0055085">
    <property type="term" value="P:transmembrane transport"/>
    <property type="evidence" value="ECO:0007669"/>
    <property type="project" value="InterPro"/>
</dbReference>
<evidence type="ECO:0000256" key="2">
    <source>
        <dbReference type="ARBA" id="ARBA00022448"/>
    </source>
</evidence>
<dbReference type="GO" id="GO:0005886">
    <property type="term" value="C:plasma membrane"/>
    <property type="evidence" value="ECO:0007669"/>
    <property type="project" value="UniProtKB-SubCell"/>
</dbReference>
<feature type="domain" description="ABC transmembrane type-1" evidence="8">
    <location>
        <begin position="109"/>
        <end position="324"/>
    </location>
</feature>
<reference evidence="9 10" key="1">
    <citation type="journal article" date="2012" name="Genet. Mol. Biol.">
        <title>Analysis of 16S rRNA and mxaF genes revealing insights into Methylobacterium niche-specific plant association.</title>
        <authorList>
            <person name="Dourado M.N."/>
            <person name="Andreote F.D."/>
            <person name="Dini-Andreote F."/>
            <person name="Conti R."/>
            <person name="Araujo J.M."/>
            <person name="Araujo W.L."/>
        </authorList>
    </citation>
    <scope>NUCLEOTIDE SEQUENCE [LARGE SCALE GENOMIC DNA]</scope>
    <source>
        <strain evidence="9 10">SR1.6/6</strain>
    </source>
</reference>
<feature type="transmembrane region" description="Helical" evidence="7">
    <location>
        <begin position="255"/>
        <end position="281"/>
    </location>
</feature>
<evidence type="ECO:0000256" key="7">
    <source>
        <dbReference type="RuleBase" id="RU363032"/>
    </source>
</evidence>
<organism evidence="9 10">
    <name type="scientific">Methylobacterium mesophilicum SR1.6/6</name>
    <dbReference type="NCBI Taxonomy" id="908290"/>
    <lineage>
        <taxon>Bacteria</taxon>
        <taxon>Pseudomonadati</taxon>
        <taxon>Pseudomonadota</taxon>
        <taxon>Alphaproteobacteria</taxon>
        <taxon>Hyphomicrobiales</taxon>
        <taxon>Methylobacteriaceae</taxon>
        <taxon>Methylobacterium</taxon>
    </lineage>
</organism>
<dbReference type="Proteomes" id="UP000012488">
    <property type="component" value="Chromosome"/>
</dbReference>
<dbReference type="InterPro" id="IPR045621">
    <property type="entry name" value="BPD_transp_1_N"/>
</dbReference>
<evidence type="ECO:0000259" key="8">
    <source>
        <dbReference type="PROSITE" id="PS50928"/>
    </source>
</evidence>
<feature type="transmembrane region" description="Helical" evidence="7">
    <location>
        <begin position="201"/>
        <end position="219"/>
    </location>
</feature>
<evidence type="ECO:0000256" key="6">
    <source>
        <dbReference type="ARBA" id="ARBA00023136"/>
    </source>
</evidence>
<dbReference type="KEGG" id="mmes:MMSR116_08560"/>
<keyword evidence="5 7" id="KW-1133">Transmembrane helix</keyword>
<name>A0A6B9FGS5_9HYPH</name>
<evidence type="ECO:0000256" key="3">
    <source>
        <dbReference type="ARBA" id="ARBA00022475"/>
    </source>
</evidence>
<comment type="subcellular location">
    <subcellularLocation>
        <location evidence="1 7">Cell membrane</location>
        <topology evidence="1 7">Multi-pass membrane protein</topology>
    </subcellularLocation>
</comment>
<dbReference type="RefSeq" id="WP_010685614.1">
    <property type="nucleotide sequence ID" value="NZ_CP043538.1"/>
</dbReference>
<evidence type="ECO:0000313" key="9">
    <source>
        <dbReference type="EMBL" id="QGY01923.1"/>
    </source>
</evidence>
<dbReference type="EMBL" id="CP043538">
    <property type="protein sequence ID" value="QGY01923.1"/>
    <property type="molecule type" value="Genomic_DNA"/>
</dbReference>
<dbReference type="OrthoDB" id="9805855at2"/>
<dbReference type="Pfam" id="PF00528">
    <property type="entry name" value="BPD_transp_1"/>
    <property type="match status" value="1"/>
</dbReference>
<protein>
    <submittedName>
        <fullName evidence="9">ABC transporter permease</fullName>
    </submittedName>
</protein>
<dbReference type="SUPFAM" id="SSF161098">
    <property type="entry name" value="MetI-like"/>
    <property type="match status" value="1"/>
</dbReference>
<feature type="transmembrane region" description="Helical" evidence="7">
    <location>
        <begin position="21"/>
        <end position="42"/>
    </location>
</feature>
<comment type="similarity">
    <text evidence="7">Belongs to the binding-protein-dependent transport system permease family.</text>
</comment>
<feature type="transmembrane region" description="Helical" evidence="7">
    <location>
        <begin position="301"/>
        <end position="324"/>
    </location>
</feature>
<dbReference type="CDD" id="cd06261">
    <property type="entry name" value="TM_PBP2"/>
    <property type="match status" value="1"/>
</dbReference>
<dbReference type="InterPro" id="IPR000515">
    <property type="entry name" value="MetI-like"/>
</dbReference>
<gene>
    <name evidence="9" type="ORF">MMSR116_08560</name>
</gene>
<keyword evidence="2 7" id="KW-0813">Transport</keyword>
<dbReference type="PROSITE" id="PS50928">
    <property type="entry name" value="ABC_TM1"/>
    <property type="match status" value="1"/>
</dbReference>
<proteinExistence type="inferred from homology"/>